<dbReference type="AlphaFoldDB" id="A0A1I1N6S1"/>
<evidence type="ECO:0000313" key="2">
    <source>
        <dbReference type="EMBL" id="SFC91168.1"/>
    </source>
</evidence>
<dbReference type="Proteomes" id="UP000199263">
    <property type="component" value="Unassembled WGS sequence"/>
</dbReference>
<dbReference type="EMBL" id="FOMG01000013">
    <property type="protein sequence ID" value="SFC91168.1"/>
    <property type="molecule type" value="Genomic_DNA"/>
</dbReference>
<keyword evidence="3" id="KW-1185">Reference proteome</keyword>
<sequence length="213" mass="24856">MAINRSAPESFNYNNTDKKDKNFMYKNLKRSNCYNCDFSTSNFDYASFRGAHFKRCSFMKCTFKGAEFIGTNLKGSKFKNAIFENTIFEGVNLNGADFKDAEFKNTVFVATDIDKIRNLDVEDTNIRIFDEMPQLEISDELRDATINVMDNIYIKKSRIFDTKDGDINTLTLMILLENFDEEYLIKGLNMIKSEIDRDFHTLSYIIRLMQNIK</sequence>
<dbReference type="OrthoDB" id="1751433at2"/>
<accession>A0A1I1N6S1</accession>
<dbReference type="InterPro" id="IPR001646">
    <property type="entry name" value="5peptide_repeat"/>
</dbReference>
<dbReference type="STRING" id="119641.SAMN05421842_11337"/>
<evidence type="ECO:0000256" key="1">
    <source>
        <dbReference type="ARBA" id="ARBA00022737"/>
    </source>
</evidence>
<proteinExistence type="predicted"/>
<gene>
    <name evidence="2" type="ORF">SAMN05421842_11337</name>
</gene>
<reference evidence="2 3" key="1">
    <citation type="submission" date="2016-10" db="EMBL/GenBank/DDBJ databases">
        <authorList>
            <person name="de Groot N.N."/>
        </authorList>
    </citation>
    <scope>NUCLEOTIDE SEQUENCE [LARGE SCALE GENOMIC DNA]</scope>
    <source>
        <strain evidence="2 3">DSM 12992</strain>
    </source>
</reference>
<dbReference type="Pfam" id="PF00805">
    <property type="entry name" value="Pentapeptide"/>
    <property type="match status" value="1"/>
</dbReference>
<dbReference type="RefSeq" id="WP_090091361.1">
    <property type="nucleotide sequence ID" value="NZ_FOMG01000013.1"/>
</dbReference>
<keyword evidence="1" id="KW-0677">Repeat</keyword>
<name>A0A1I1N6S1_9CLOT</name>
<dbReference type="SUPFAM" id="SSF141571">
    <property type="entry name" value="Pentapeptide repeat-like"/>
    <property type="match status" value="1"/>
</dbReference>
<evidence type="ECO:0000313" key="3">
    <source>
        <dbReference type="Proteomes" id="UP000199263"/>
    </source>
</evidence>
<dbReference type="Pfam" id="PF13576">
    <property type="entry name" value="Pentapeptide_3"/>
    <property type="match status" value="1"/>
</dbReference>
<organism evidence="2 3">
    <name type="scientific">Clostridium uliginosum</name>
    <dbReference type="NCBI Taxonomy" id="119641"/>
    <lineage>
        <taxon>Bacteria</taxon>
        <taxon>Bacillati</taxon>
        <taxon>Bacillota</taxon>
        <taxon>Clostridia</taxon>
        <taxon>Eubacteriales</taxon>
        <taxon>Clostridiaceae</taxon>
        <taxon>Clostridium</taxon>
    </lineage>
</organism>
<dbReference type="PANTHER" id="PTHR47485:SF1">
    <property type="entry name" value="THYLAKOID LUMENAL 17.4 KDA PROTEIN, CHLOROPLASTIC"/>
    <property type="match status" value="1"/>
</dbReference>
<protein>
    <submittedName>
        <fullName evidence="2">Pentapeptide repeat-containing protein</fullName>
    </submittedName>
</protein>
<dbReference type="Gene3D" id="2.160.20.80">
    <property type="entry name" value="E3 ubiquitin-protein ligase SopA"/>
    <property type="match status" value="2"/>
</dbReference>
<dbReference type="PANTHER" id="PTHR47485">
    <property type="entry name" value="THYLAKOID LUMENAL 17.4 KDA PROTEIN, CHLOROPLASTIC"/>
    <property type="match status" value="1"/>
</dbReference>